<sequence length="83" mass="9764">MKTKRKNNEDARLLPFCVIKAATEGDILAIHKVLNHYEGYITSLSVRRMKDKFGNVHYCVDETLRQRLQTKLLMTILNFKLIR</sequence>
<evidence type="ECO:0000313" key="3">
    <source>
        <dbReference type="Proteomes" id="UP000460412"/>
    </source>
</evidence>
<evidence type="ECO:0000259" key="1">
    <source>
        <dbReference type="Pfam" id="PF12645"/>
    </source>
</evidence>
<comment type="caution">
    <text evidence="2">The sequence shown here is derived from an EMBL/GenBank/DDBJ whole genome shotgun (WGS) entry which is preliminary data.</text>
</comment>
<feature type="domain" description="Helix-turn-helix conjugative transposon-like" evidence="1">
    <location>
        <begin position="18"/>
        <end position="80"/>
    </location>
</feature>
<gene>
    <name evidence="2" type="ORF">GN277_01120</name>
</gene>
<dbReference type="Pfam" id="PF12645">
    <property type="entry name" value="HTH_16"/>
    <property type="match status" value="1"/>
</dbReference>
<dbReference type="RefSeq" id="WP_159756257.1">
    <property type="nucleotide sequence ID" value="NZ_WUQX01000001.1"/>
</dbReference>
<dbReference type="AlphaFoldDB" id="A0A7X3MCW1"/>
<reference evidence="2 3" key="1">
    <citation type="submission" date="2019-12" db="EMBL/GenBank/DDBJ databases">
        <title>Sporaefaciens musculi gen. nov., sp. nov., a novel bacterium isolated from the caecum of an obese mouse.</title>
        <authorList>
            <person name="Rasmussen T.S."/>
            <person name="Streidl T."/>
            <person name="Hitch T.C.A."/>
            <person name="Wortmann E."/>
            <person name="Deptula P."/>
            <person name="Hansen M."/>
            <person name="Nielsen D.S."/>
            <person name="Clavel T."/>
            <person name="Vogensen F.K."/>
        </authorList>
    </citation>
    <scope>NUCLEOTIDE SEQUENCE [LARGE SCALE GENOMIC DNA]</scope>
    <source>
        <strain evidence="2 3">WCA-9-b2</strain>
    </source>
</reference>
<protein>
    <submittedName>
        <fullName evidence="2">Helix-turn-helix domain-containing protein</fullName>
    </submittedName>
</protein>
<evidence type="ECO:0000313" key="2">
    <source>
        <dbReference type="EMBL" id="MXP74085.1"/>
    </source>
</evidence>
<dbReference type="EMBL" id="WUQX01000001">
    <property type="protein sequence ID" value="MXP74085.1"/>
    <property type="molecule type" value="Genomic_DNA"/>
</dbReference>
<accession>A0A7X3MCW1</accession>
<organism evidence="2 3">
    <name type="scientific">Sporofaciens musculi</name>
    <dbReference type="NCBI Taxonomy" id="2681861"/>
    <lineage>
        <taxon>Bacteria</taxon>
        <taxon>Bacillati</taxon>
        <taxon>Bacillota</taxon>
        <taxon>Clostridia</taxon>
        <taxon>Lachnospirales</taxon>
        <taxon>Lachnospiraceae</taxon>
        <taxon>Sporofaciens</taxon>
    </lineage>
</organism>
<dbReference type="InterPro" id="IPR024760">
    <property type="entry name" value="HTH_dom_conjug_TS-like"/>
</dbReference>
<name>A0A7X3MCW1_9FIRM</name>
<dbReference type="Proteomes" id="UP000460412">
    <property type="component" value="Unassembled WGS sequence"/>
</dbReference>
<proteinExistence type="predicted"/>
<keyword evidence="3" id="KW-1185">Reference proteome</keyword>